<evidence type="ECO:0000313" key="2">
    <source>
        <dbReference type="Proteomes" id="UP000265566"/>
    </source>
</evidence>
<gene>
    <name evidence="1" type="ORF">MtrunA17_Chr3g0080531</name>
</gene>
<dbReference type="Gramene" id="rna13342">
    <property type="protein sequence ID" value="RHN65498.1"/>
    <property type="gene ID" value="gene13342"/>
</dbReference>
<dbReference type="AlphaFoldDB" id="A0A396IL73"/>
<protein>
    <submittedName>
        <fullName evidence="1">Uncharacterized protein</fullName>
    </submittedName>
</protein>
<sequence length="46" mass="5057">MLLTLISAALYLSRVHPILRLEEATSPMVLLPSSSSSSPSNYFYLS</sequence>
<dbReference type="EMBL" id="PSQE01000003">
    <property type="protein sequence ID" value="RHN65498.1"/>
    <property type="molecule type" value="Genomic_DNA"/>
</dbReference>
<name>A0A396IL73_MEDTR</name>
<dbReference type="Proteomes" id="UP000265566">
    <property type="component" value="Chromosome 3"/>
</dbReference>
<evidence type="ECO:0000313" key="1">
    <source>
        <dbReference type="EMBL" id="RHN65498.1"/>
    </source>
</evidence>
<accession>A0A396IL73</accession>
<comment type="caution">
    <text evidence="1">The sequence shown here is derived from an EMBL/GenBank/DDBJ whole genome shotgun (WGS) entry which is preliminary data.</text>
</comment>
<proteinExistence type="predicted"/>
<organism evidence="1 2">
    <name type="scientific">Medicago truncatula</name>
    <name type="common">Barrel medic</name>
    <name type="synonym">Medicago tribuloides</name>
    <dbReference type="NCBI Taxonomy" id="3880"/>
    <lineage>
        <taxon>Eukaryota</taxon>
        <taxon>Viridiplantae</taxon>
        <taxon>Streptophyta</taxon>
        <taxon>Embryophyta</taxon>
        <taxon>Tracheophyta</taxon>
        <taxon>Spermatophyta</taxon>
        <taxon>Magnoliopsida</taxon>
        <taxon>eudicotyledons</taxon>
        <taxon>Gunneridae</taxon>
        <taxon>Pentapetalae</taxon>
        <taxon>rosids</taxon>
        <taxon>fabids</taxon>
        <taxon>Fabales</taxon>
        <taxon>Fabaceae</taxon>
        <taxon>Papilionoideae</taxon>
        <taxon>50 kb inversion clade</taxon>
        <taxon>NPAAA clade</taxon>
        <taxon>Hologalegina</taxon>
        <taxon>IRL clade</taxon>
        <taxon>Trifolieae</taxon>
        <taxon>Medicago</taxon>
    </lineage>
</organism>
<reference evidence="2" key="1">
    <citation type="journal article" date="2018" name="Nat. Plants">
        <title>Whole-genome landscape of Medicago truncatula symbiotic genes.</title>
        <authorList>
            <person name="Pecrix Y."/>
            <person name="Staton S.E."/>
            <person name="Sallet E."/>
            <person name="Lelandais-Briere C."/>
            <person name="Moreau S."/>
            <person name="Carrere S."/>
            <person name="Blein T."/>
            <person name="Jardinaud M.F."/>
            <person name="Latrasse D."/>
            <person name="Zouine M."/>
            <person name="Zahm M."/>
            <person name="Kreplak J."/>
            <person name="Mayjonade B."/>
            <person name="Satge C."/>
            <person name="Perez M."/>
            <person name="Cauet S."/>
            <person name="Marande W."/>
            <person name="Chantry-Darmon C."/>
            <person name="Lopez-Roques C."/>
            <person name="Bouchez O."/>
            <person name="Berard A."/>
            <person name="Debelle F."/>
            <person name="Munos S."/>
            <person name="Bendahmane A."/>
            <person name="Berges H."/>
            <person name="Niebel A."/>
            <person name="Buitink J."/>
            <person name="Frugier F."/>
            <person name="Benhamed M."/>
            <person name="Crespi M."/>
            <person name="Gouzy J."/>
            <person name="Gamas P."/>
        </authorList>
    </citation>
    <scope>NUCLEOTIDE SEQUENCE [LARGE SCALE GENOMIC DNA]</scope>
    <source>
        <strain evidence="2">cv. Jemalong A17</strain>
    </source>
</reference>